<feature type="compositionally biased region" description="Polar residues" evidence="1">
    <location>
        <begin position="91"/>
        <end position="100"/>
    </location>
</feature>
<reference evidence="2" key="1">
    <citation type="journal article" date="2020" name="Mol. Plant Microbe Interact.">
        <title>Genome Sequence of the Biocontrol Agent Coniothyrium minitans strain Conio (IMI 134523).</title>
        <authorList>
            <person name="Patel D."/>
            <person name="Shittu T.A."/>
            <person name="Baroncelli R."/>
            <person name="Muthumeenakshi S."/>
            <person name="Osborne T.H."/>
            <person name="Janganan T.K."/>
            <person name="Sreenivasaprasad S."/>
        </authorList>
    </citation>
    <scope>NUCLEOTIDE SEQUENCE</scope>
    <source>
        <strain evidence="2">Conio</strain>
    </source>
</reference>
<sequence length="477" mass="53028">MVLPQEGGGVRAGAKAHCHVTPEHVLWLRMRHHDAVLADRHDTTVGGVLGSDPSVLPQAANAFKWSTQETSSNGQRRRRAQMVNAGDELKWSTQETSSNGQRRRRAQMVNAGDELKWSTQETSSNGQRRRRAQMVNAGDELKWSTRETSSNGQRRRRAQMVNAGDEFKWSTQETGSNGPTGGGLETIRPHESLELGYSHRTYGLVTRSFTLLPWGRTGVGSVWIPCRLSTTATMHEAAFQRGLERCRAVSAGSSRVEQCRAVSVELHTLTGSLVFGSWPVVHKLGSLTSYYSYRTGFPRRLLLSLPSPAAEDSQPFLYIFSTTFRLSCEPAHLTVRRALHLAAAANRYACTRLLTGLPRPPPPQPSQILHRRALRTLRHYTSACPPAACRLPLTVHRSPLTTHHSPLTTHHSPLTTHHSRVTTHHSLLITHHSPLTTHHSPLTTHHSPLTTHHSPPTTHHPSLSPHQIAAHWPCTYI</sequence>
<dbReference type="EMBL" id="WJXW01000009">
    <property type="protein sequence ID" value="KAF9732956.1"/>
    <property type="molecule type" value="Genomic_DNA"/>
</dbReference>
<keyword evidence="3" id="KW-1185">Reference proteome</keyword>
<evidence type="ECO:0000256" key="1">
    <source>
        <dbReference type="SAM" id="MobiDB-lite"/>
    </source>
</evidence>
<name>A0A9P6KNP7_9PLEO</name>
<feature type="compositionally biased region" description="Polar residues" evidence="1">
    <location>
        <begin position="117"/>
        <end position="126"/>
    </location>
</feature>
<proteinExistence type="predicted"/>
<feature type="region of interest" description="Disordered" evidence="1">
    <location>
        <begin position="66"/>
        <end position="187"/>
    </location>
</feature>
<feature type="region of interest" description="Disordered" evidence="1">
    <location>
        <begin position="435"/>
        <end position="465"/>
    </location>
</feature>
<protein>
    <submittedName>
        <fullName evidence="2">Viral a-type inclusion protein repeat domain-containing protein</fullName>
    </submittedName>
</protein>
<organism evidence="2 3">
    <name type="scientific">Paraphaeosphaeria minitans</name>
    <dbReference type="NCBI Taxonomy" id="565426"/>
    <lineage>
        <taxon>Eukaryota</taxon>
        <taxon>Fungi</taxon>
        <taxon>Dikarya</taxon>
        <taxon>Ascomycota</taxon>
        <taxon>Pezizomycotina</taxon>
        <taxon>Dothideomycetes</taxon>
        <taxon>Pleosporomycetidae</taxon>
        <taxon>Pleosporales</taxon>
        <taxon>Massarineae</taxon>
        <taxon>Didymosphaeriaceae</taxon>
        <taxon>Paraphaeosphaeria</taxon>
    </lineage>
</organism>
<accession>A0A9P6KNP7</accession>
<dbReference type="AlphaFoldDB" id="A0A9P6KNP7"/>
<evidence type="ECO:0000313" key="3">
    <source>
        <dbReference type="Proteomes" id="UP000756921"/>
    </source>
</evidence>
<comment type="caution">
    <text evidence="2">The sequence shown here is derived from an EMBL/GenBank/DDBJ whole genome shotgun (WGS) entry which is preliminary data.</text>
</comment>
<dbReference type="Proteomes" id="UP000756921">
    <property type="component" value="Unassembled WGS sequence"/>
</dbReference>
<evidence type="ECO:0000313" key="2">
    <source>
        <dbReference type="EMBL" id="KAF9732956.1"/>
    </source>
</evidence>
<gene>
    <name evidence="2" type="ORF">PMIN01_08638</name>
</gene>